<keyword evidence="1" id="KW-0812">Transmembrane</keyword>
<evidence type="ECO:0000313" key="3">
    <source>
        <dbReference type="Proteomes" id="UP001497623"/>
    </source>
</evidence>
<keyword evidence="1" id="KW-1133">Transmembrane helix</keyword>
<proteinExistence type="predicted"/>
<dbReference type="EMBL" id="CAXKWB010035555">
    <property type="protein sequence ID" value="CAL4146701.1"/>
    <property type="molecule type" value="Genomic_DNA"/>
</dbReference>
<dbReference type="AlphaFoldDB" id="A0AAV2RVE6"/>
<dbReference type="Proteomes" id="UP001497623">
    <property type="component" value="Unassembled WGS sequence"/>
</dbReference>
<evidence type="ECO:0000313" key="2">
    <source>
        <dbReference type="EMBL" id="CAL4146701.1"/>
    </source>
</evidence>
<sequence>MCFLKLASAVDFRVAFVDHFARPKLFVTVPICTDNPLGHHLLVNLLIDFVGSLYLRKLLPDLLGNLDVSHMPFGGHFLIFYSFLVVLIAVPVTAFYTPHIPSS</sequence>
<reference evidence="2 3" key="1">
    <citation type="submission" date="2024-05" db="EMBL/GenBank/DDBJ databases">
        <authorList>
            <person name="Wallberg A."/>
        </authorList>
    </citation>
    <scope>NUCLEOTIDE SEQUENCE [LARGE SCALE GENOMIC DNA]</scope>
</reference>
<keyword evidence="1" id="KW-0472">Membrane</keyword>
<name>A0AAV2RVE6_MEGNR</name>
<evidence type="ECO:0000256" key="1">
    <source>
        <dbReference type="SAM" id="Phobius"/>
    </source>
</evidence>
<gene>
    <name evidence="2" type="ORF">MNOR_LOCUS29904</name>
</gene>
<protein>
    <submittedName>
        <fullName evidence="2">Uncharacterized protein</fullName>
    </submittedName>
</protein>
<keyword evidence="3" id="KW-1185">Reference proteome</keyword>
<accession>A0AAV2RVE6</accession>
<organism evidence="2 3">
    <name type="scientific">Meganyctiphanes norvegica</name>
    <name type="common">Northern krill</name>
    <name type="synonym">Thysanopoda norvegica</name>
    <dbReference type="NCBI Taxonomy" id="48144"/>
    <lineage>
        <taxon>Eukaryota</taxon>
        <taxon>Metazoa</taxon>
        <taxon>Ecdysozoa</taxon>
        <taxon>Arthropoda</taxon>
        <taxon>Crustacea</taxon>
        <taxon>Multicrustacea</taxon>
        <taxon>Malacostraca</taxon>
        <taxon>Eumalacostraca</taxon>
        <taxon>Eucarida</taxon>
        <taxon>Euphausiacea</taxon>
        <taxon>Euphausiidae</taxon>
        <taxon>Meganyctiphanes</taxon>
    </lineage>
</organism>
<feature type="transmembrane region" description="Helical" evidence="1">
    <location>
        <begin position="76"/>
        <end position="96"/>
    </location>
</feature>
<comment type="caution">
    <text evidence="2">The sequence shown here is derived from an EMBL/GenBank/DDBJ whole genome shotgun (WGS) entry which is preliminary data.</text>
</comment>